<keyword evidence="5" id="KW-1185">Reference proteome</keyword>
<sequence>MTLKALIFDVDGTLAETEEAHRQAFNETFAARGLDWHWDRADYRRLLATTGGKERMRAFQAELPEGARRLSDDEIAALHAEKTARYGEILASGGLALRPGVAELVELAREAELGLAVATTTNRPNVEALTQCCWGKPAEQVFDVIAAGDEVAAKKPAPDVYRLALARLGLPPRECIAFEDSHNGLVSATRAGLAVIVTPSAYTDHEAFGGAAHCVPSLARPDWPPILRAVLLGH</sequence>
<gene>
    <name evidence="4" type="ORF">EV662_102153</name>
</gene>
<keyword evidence="2" id="KW-0479">Metal-binding</keyword>
<dbReference type="Pfam" id="PF00702">
    <property type="entry name" value="Hydrolase"/>
    <property type="match status" value="1"/>
</dbReference>
<dbReference type="FunFam" id="3.40.50.1000:FF:000036">
    <property type="entry name" value="HAD family hydrolase"/>
    <property type="match status" value="1"/>
</dbReference>
<dbReference type="RefSeq" id="WP_132460828.1">
    <property type="nucleotide sequence ID" value="NZ_SLXP01000002.1"/>
</dbReference>
<dbReference type="GO" id="GO:0016787">
    <property type="term" value="F:hydrolase activity"/>
    <property type="evidence" value="ECO:0007669"/>
    <property type="project" value="UniProtKB-KW"/>
</dbReference>
<dbReference type="PANTHER" id="PTHR42896:SF2">
    <property type="entry name" value="CBBY-LIKE PROTEIN"/>
    <property type="match status" value="1"/>
</dbReference>
<dbReference type="InterPro" id="IPR036412">
    <property type="entry name" value="HAD-like_sf"/>
</dbReference>
<dbReference type="OrthoDB" id="9782449at2"/>
<evidence type="ECO:0000256" key="3">
    <source>
        <dbReference type="ARBA" id="ARBA00022801"/>
    </source>
</evidence>
<evidence type="ECO:0000313" key="4">
    <source>
        <dbReference type="EMBL" id="TCP42961.1"/>
    </source>
</evidence>
<dbReference type="NCBIfam" id="TIGR01509">
    <property type="entry name" value="HAD-SF-IA-v3"/>
    <property type="match status" value="1"/>
</dbReference>
<dbReference type="CDD" id="cd07528">
    <property type="entry name" value="HAD_CbbY-like"/>
    <property type="match status" value="1"/>
</dbReference>
<dbReference type="PANTHER" id="PTHR42896">
    <property type="entry name" value="XYLULOSE-1,5-BISPHOSPHATE (XUBP) PHOSPHATASE"/>
    <property type="match status" value="1"/>
</dbReference>
<name>A0A4R2Q835_9RHOB</name>
<evidence type="ECO:0000256" key="1">
    <source>
        <dbReference type="ARBA" id="ARBA00006171"/>
    </source>
</evidence>
<keyword evidence="3 4" id="KW-0378">Hydrolase</keyword>
<comment type="caution">
    <text evidence="4">The sequence shown here is derived from an EMBL/GenBank/DDBJ whole genome shotgun (WGS) entry which is preliminary data.</text>
</comment>
<dbReference type="InterPro" id="IPR023198">
    <property type="entry name" value="PGP-like_dom2"/>
</dbReference>
<dbReference type="InterPro" id="IPR044999">
    <property type="entry name" value="CbbY-like"/>
</dbReference>
<dbReference type="InterPro" id="IPR023214">
    <property type="entry name" value="HAD_sf"/>
</dbReference>
<proteinExistence type="inferred from homology"/>
<evidence type="ECO:0000256" key="2">
    <source>
        <dbReference type="ARBA" id="ARBA00022723"/>
    </source>
</evidence>
<dbReference type="InterPro" id="IPR006439">
    <property type="entry name" value="HAD-SF_hydro_IA"/>
</dbReference>
<dbReference type="SFLD" id="SFLDG01135">
    <property type="entry name" value="C1.5.6:_HAD__Beta-PGM__Phospha"/>
    <property type="match status" value="1"/>
</dbReference>
<dbReference type="SFLD" id="SFLDS00003">
    <property type="entry name" value="Haloacid_Dehalogenase"/>
    <property type="match status" value="1"/>
</dbReference>
<organism evidence="4 5">
    <name type="scientific">Rhodovulum marinum</name>
    <dbReference type="NCBI Taxonomy" id="320662"/>
    <lineage>
        <taxon>Bacteria</taxon>
        <taxon>Pseudomonadati</taxon>
        <taxon>Pseudomonadota</taxon>
        <taxon>Alphaproteobacteria</taxon>
        <taxon>Rhodobacterales</taxon>
        <taxon>Paracoccaceae</taxon>
        <taxon>Rhodovulum</taxon>
    </lineage>
</organism>
<comment type="similarity">
    <text evidence="1">Belongs to the HAD-like hydrolase superfamily. CbbY/CbbZ/Gph/YieH family.</text>
</comment>
<protein>
    <submittedName>
        <fullName evidence="4">HAD superfamily hydrolase (TIGR01509 family)</fullName>
    </submittedName>
</protein>
<dbReference type="SFLD" id="SFLDF00035">
    <property type="entry name" value="phosphoglycolate_phosphatase"/>
    <property type="match status" value="1"/>
</dbReference>
<evidence type="ECO:0000313" key="5">
    <source>
        <dbReference type="Proteomes" id="UP000294835"/>
    </source>
</evidence>
<dbReference type="SUPFAM" id="SSF56784">
    <property type="entry name" value="HAD-like"/>
    <property type="match status" value="1"/>
</dbReference>
<dbReference type="AlphaFoldDB" id="A0A4R2Q835"/>
<dbReference type="GO" id="GO:0000287">
    <property type="term" value="F:magnesium ion binding"/>
    <property type="evidence" value="ECO:0007669"/>
    <property type="project" value="UniProtKB-ARBA"/>
</dbReference>
<dbReference type="EMBL" id="SLXP01000002">
    <property type="protein sequence ID" value="TCP42961.1"/>
    <property type="molecule type" value="Genomic_DNA"/>
</dbReference>
<accession>A0A4R2Q835</accession>
<dbReference type="Gene3D" id="3.40.50.1000">
    <property type="entry name" value="HAD superfamily/HAD-like"/>
    <property type="match status" value="1"/>
</dbReference>
<dbReference type="Proteomes" id="UP000294835">
    <property type="component" value="Unassembled WGS sequence"/>
</dbReference>
<dbReference type="SFLD" id="SFLDG01129">
    <property type="entry name" value="C1.5:_HAD__Beta-PGM__Phosphata"/>
    <property type="match status" value="1"/>
</dbReference>
<dbReference type="PRINTS" id="PR00413">
    <property type="entry name" value="HADHALOGNASE"/>
</dbReference>
<dbReference type="Gene3D" id="1.10.150.240">
    <property type="entry name" value="Putative phosphatase, domain 2"/>
    <property type="match status" value="1"/>
</dbReference>
<reference evidence="4 5" key="1">
    <citation type="submission" date="2019-03" db="EMBL/GenBank/DDBJ databases">
        <title>Genomic Encyclopedia of Type Strains, Phase IV (KMG-IV): sequencing the most valuable type-strain genomes for metagenomic binning, comparative biology and taxonomic classification.</title>
        <authorList>
            <person name="Goeker M."/>
        </authorList>
    </citation>
    <scope>NUCLEOTIDE SEQUENCE [LARGE SCALE GENOMIC DNA]</scope>
    <source>
        <strain evidence="4 5">DSM 18063</strain>
    </source>
</reference>